<feature type="transmembrane region" description="Helical" evidence="10">
    <location>
        <begin position="12"/>
        <end position="31"/>
    </location>
</feature>
<dbReference type="InterPro" id="IPR014046">
    <property type="entry name" value="C-di-AMP_synthase"/>
</dbReference>
<dbReference type="InterPro" id="IPR003390">
    <property type="entry name" value="DNA_integrity_scan_DisA_N"/>
</dbReference>
<dbReference type="HAMAP" id="MF_01499">
    <property type="entry name" value="DacA"/>
    <property type="match status" value="1"/>
</dbReference>
<dbReference type="GO" id="GO:0004016">
    <property type="term" value="F:adenylate cyclase activity"/>
    <property type="evidence" value="ECO:0007669"/>
    <property type="project" value="UniProtKB-UniRule"/>
</dbReference>
<keyword evidence="8 10" id="KW-1133">Transmembrane helix</keyword>
<keyword evidence="4 10" id="KW-0812">Transmembrane</keyword>
<keyword evidence="5 10" id="KW-0548">Nucleotidyltransferase</keyword>
<keyword evidence="6 10" id="KW-0547">Nucleotide-binding</keyword>
<evidence type="ECO:0000313" key="13">
    <source>
        <dbReference type="Proteomes" id="UP000178735"/>
    </source>
</evidence>
<dbReference type="GO" id="GO:0005524">
    <property type="term" value="F:ATP binding"/>
    <property type="evidence" value="ECO:0007669"/>
    <property type="project" value="UniProtKB-UniRule"/>
</dbReference>
<keyword evidence="9 10" id="KW-0472">Membrane</keyword>
<feature type="domain" description="DAC" evidence="11">
    <location>
        <begin position="81"/>
        <end position="245"/>
    </location>
</feature>
<comment type="caution">
    <text evidence="10">Lacks conserved residue(s) required for the propagation of feature annotation.</text>
</comment>
<dbReference type="InterPro" id="IPR045585">
    <property type="entry name" value="CdaA_N"/>
</dbReference>
<organism evidence="12 13">
    <name type="scientific">Candidatus Wallbacteria bacterium GWC2_49_35</name>
    <dbReference type="NCBI Taxonomy" id="1817813"/>
    <lineage>
        <taxon>Bacteria</taxon>
        <taxon>Candidatus Walliibacteriota</taxon>
    </lineage>
</organism>
<evidence type="ECO:0000256" key="10">
    <source>
        <dbReference type="HAMAP-Rule" id="MF_01499"/>
    </source>
</evidence>
<keyword evidence="7 10" id="KW-0067">ATP-binding</keyword>
<comment type="catalytic activity">
    <reaction evidence="1 10">
        <text>2 ATP = 3',3'-c-di-AMP + 2 diphosphate</text>
        <dbReference type="Rhea" id="RHEA:35655"/>
        <dbReference type="ChEBI" id="CHEBI:30616"/>
        <dbReference type="ChEBI" id="CHEBI:33019"/>
        <dbReference type="ChEBI" id="CHEBI:71500"/>
        <dbReference type="EC" id="2.7.7.85"/>
    </reaction>
</comment>
<name>A0A1F7WZC4_9BACT</name>
<dbReference type="InterPro" id="IPR036888">
    <property type="entry name" value="DNA_integrity_DisA_N_sf"/>
</dbReference>
<dbReference type="InterPro" id="IPR050338">
    <property type="entry name" value="DisA"/>
</dbReference>
<keyword evidence="2 10" id="KW-1003">Cell membrane</keyword>
<evidence type="ECO:0000256" key="6">
    <source>
        <dbReference type="ARBA" id="ARBA00022741"/>
    </source>
</evidence>
<feature type="transmembrane region" description="Helical" evidence="10">
    <location>
        <begin position="62"/>
        <end position="80"/>
    </location>
</feature>
<protein>
    <recommendedName>
        <fullName evidence="10">Diadenylate cyclase</fullName>
        <shortName evidence="10">DAC</shortName>
        <ecNumber evidence="10">2.7.7.85</ecNumber>
    </recommendedName>
    <alternativeName>
        <fullName evidence="10">Cyclic-di-AMP synthase</fullName>
        <shortName evidence="10">c-di-AMP synthase</shortName>
    </alternativeName>
</protein>
<dbReference type="EC" id="2.7.7.85" evidence="10"/>
<comment type="caution">
    <text evidence="12">The sequence shown here is derived from an EMBL/GenBank/DDBJ whole genome shotgun (WGS) entry which is preliminary data.</text>
</comment>
<dbReference type="AlphaFoldDB" id="A0A1F7WZC4"/>
<dbReference type="SUPFAM" id="SSF143597">
    <property type="entry name" value="YojJ-like"/>
    <property type="match status" value="1"/>
</dbReference>
<evidence type="ECO:0000256" key="1">
    <source>
        <dbReference type="ARBA" id="ARBA00000877"/>
    </source>
</evidence>
<evidence type="ECO:0000256" key="7">
    <source>
        <dbReference type="ARBA" id="ARBA00022840"/>
    </source>
</evidence>
<comment type="subunit">
    <text evidence="10">Probably a homodimer.</text>
</comment>
<dbReference type="Pfam" id="PF19293">
    <property type="entry name" value="CdaA_N"/>
    <property type="match status" value="1"/>
</dbReference>
<dbReference type="NCBIfam" id="TIGR00159">
    <property type="entry name" value="diadenylate cyclase CdaA"/>
    <property type="match status" value="1"/>
</dbReference>
<dbReference type="GO" id="GO:0006171">
    <property type="term" value="P:cAMP biosynthetic process"/>
    <property type="evidence" value="ECO:0007669"/>
    <property type="project" value="InterPro"/>
</dbReference>
<dbReference type="PROSITE" id="PS51794">
    <property type="entry name" value="DAC"/>
    <property type="match status" value="1"/>
</dbReference>
<dbReference type="EMBL" id="MGFH01000024">
    <property type="protein sequence ID" value="OGM08130.1"/>
    <property type="molecule type" value="Genomic_DNA"/>
</dbReference>
<keyword evidence="3 10" id="KW-0808">Transferase</keyword>
<dbReference type="Pfam" id="PF02457">
    <property type="entry name" value="DAC"/>
    <property type="match status" value="1"/>
</dbReference>
<evidence type="ECO:0000313" key="12">
    <source>
        <dbReference type="EMBL" id="OGM08130.1"/>
    </source>
</evidence>
<dbReference type="STRING" id="1817813.A2008_00780"/>
<comment type="function">
    <text evidence="10">Catalyzes the condensation of 2 ATP molecules into cyclic di-AMP (c-di-AMP), a second messenger used to regulate differing processes in different bacteria.</text>
</comment>
<feature type="transmembrane region" description="Helical" evidence="10">
    <location>
        <begin position="38"/>
        <end position="56"/>
    </location>
</feature>
<evidence type="ECO:0000256" key="9">
    <source>
        <dbReference type="ARBA" id="ARBA00023136"/>
    </source>
</evidence>
<dbReference type="Gene3D" id="3.40.1700.10">
    <property type="entry name" value="DNA integrity scanning protein, DisA, N-terminal domain"/>
    <property type="match status" value="1"/>
</dbReference>
<dbReference type="InterPro" id="IPR034701">
    <property type="entry name" value="CdaA"/>
</dbReference>
<gene>
    <name evidence="10" type="primary">dacA</name>
    <name evidence="12" type="ORF">A2008_00780</name>
</gene>
<sequence length="267" mass="29869">MLIYLLSDIRIFDLIDILLVSFIVYEFILLIKGTRARQILSGLIFVLIPLIISPWIQFNTIIWMLERILPIGFLALLILFQPEFRKTLEKLGRRGLFSSQVYQKDEELEKVIDQVHKVVVKLSKAKIGAIIVMARETALEDHLENSSSTILIKGVVSAVLLENIFYPKSPLHDGAVIISNGLVDAAGCILPLTDNPKLKQEYGTRHRAAIGITEVSDAVSLVVSEETGKISIGANGILNPHNEDDLKDALKRMLSPIQNKPLFKPRI</sequence>
<evidence type="ECO:0000256" key="8">
    <source>
        <dbReference type="ARBA" id="ARBA00022989"/>
    </source>
</evidence>
<accession>A0A1F7WZC4</accession>
<dbReference type="PIRSF" id="PIRSF004793">
    <property type="entry name" value="UCP004793"/>
    <property type="match status" value="1"/>
</dbReference>
<evidence type="ECO:0000256" key="4">
    <source>
        <dbReference type="ARBA" id="ARBA00022692"/>
    </source>
</evidence>
<evidence type="ECO:0000256" key="5">
    <source>
        <dbReference type="ARBA" id="ARBA00022695"/>
    </source>
</evidence>
<evidence type="ECO:0000256" key="2">
    <source>
        <dbReference type="ARBA" id="ARBA00022475"/>
    </source>
</evidence>
<dbReference type="GO" id="GO:0106408">
    <property type="term" value="F:diadenylate cyclase activity"/>
    <property type="evidence" value="ECO:0007669"/>
    <property type="project" value="UniProtKB-EC"/>
</dbReference>
<dbReference type="Proteomes" id="UP000178735">
    <property type="component" value="Unassembled WGS sequence"/>
</dbReference>
<evidence type="ECO:0000256" key="3">
    <source>
        <dbReference type="ARBA" id="ARBA00022679"/>
    </source>
</evidence>
<evidence type="ECO:0000259" key="11">
    <source>
        <dbReference type="PROSITE" id="PS51794"/>
    </source>
</evidence>
<comment type="similarity">
    <text evidence="10">Belongs to the adenylate cyclase family. DacA/CdaA subfamily.</text>
</comment>
<dbReference type="PANTHER" id="PTHR34185:SF1">
    <property type="entry name" value="DIADENYLATE CYCLASE"/>
    <property type="match status" value="1"/>
</dbReference>
<proteinExistence type="inferred from homology"/>
<dbReference type="PANTHER" id="PTHR34185">
    <property type="entry name" value="DIADENYLATE CYCLASE"/>
    <property type="match status" value="1"/>
</dbReference>
<reference evidence="12 13" key="1">
    <citation type="journal article" date="2016" name="Nat. Commun.">
        <title>Thousands of microbial genomes shed light on interconnected biogeochemical processes in an aquifer system.</title>
        <authorList>
            <person name="Anantharaman K."/>
            <person name="Brown C.T."/>
            <person name="Hug L.A."/>
            <person name="Sharon I."/>
            <person name="Castelle C.J."/>
            <person name="Probst A.J."/>
            <person name="Thomas B.C."/>
            <person name="Singh A."/>
            <person name="Wilkins M.J."/>
            <person name="Karaoz U."/>
            <person name="Brodie E.L."/>
            <person name="Williams K.H."/>
            <person name="Hubbard S.S."/>
            <person name="Banfield J.F."/>
        </authorList>
    </citation>
    <scope>NUCLEOTIDE SEQUENCE [LARGE SCALE GENOMIC DNA]</scope>
</reference>